<name>A0A7V7TYH8_9HYPH</name>
<reference evidence="1 2" key="1">
    <citation type="submission" date="2019-09" db="EMBL/GenBank/DDBJ databases">
        <title>YIM 132180 draft genome.</title>
        <authorList>
            <person name="Zhang K."/>
        </authorList>
    </citation>
    <scope>NUCLEOTIDE SEQUENCE [LARGE SCALE GENOMIC DNA]</scope>
    <source>
        <strain evidence="1 2">YIM 132180</strain>
    </source>
</reference>
<dbReference type="AlphaFoldDB" id="A0A7V7TYH8"/>
<comment type="caution">
    <text evidence="1">The sequence shown here is derived from an EMBL/GenBank/DDBJ whole genome shotgun (WGS) entry which is preliminary data.</text>
</comment>
<sequence length="229" mass="24048">MLTAGIAVAASCLAGGALWRLAGREHAAALAARGRLLDAAAALFPGGRTVIGADGFPCFAAPRPGGGEIALALVADTLVTRRLPQLWLSLTLREPTPLRDFTLGVLARPTGAEFYALTHEMPDWFEPPASDAPLLVRGANLSADAAARHGAVLAALFEDPALKEAVATPRGVRAVRQVRQGDRGAHLLLRQARFGIEPVDRDTLQAALRDAEHLGATLRTRAPRLAEAA</sequence>
<protein>
    <submittedName>
        <fullName evidence="1">Uncharacterized protein</fullName>
    </submittedName>
</protein>
<evidence type="ECO:0000313" key="2">
    <source>
        <dbReference type="Proteomes" id="UP000432089"/>
    </source>
</evidence>
<proteinExistence type="predicted"/>
<accession>A0A7V7TYH8</accession>
<organism evidence="1 2">
    <name type="scientific">Plantimonas leprariae</name>
    <dbReference type="NCBI Taxonomy" id="2615207"/>
    <lineage>
        <taxon>Bacteria</taxon>
        <taxon>Pseudomonadati</taxon>
        <taxon>Pseudomonadota</taxon>
        <taxon>Alphaproteobacteria</taxon>
        <taxon>Hyphomicrobiales</taxon>
        <taxon>Aurantimonadaceae</taxon>
        <taxon>Plantimonas</taxon>
    </lineage>
</organism>
<keyword evidence="2" id="KW-1185">Reference proteome</keyword>
<gene>
    <name evidence="1" type="ORF">F6X38_01240</name>
</gene>
<dbReference type="EMBL" id="VZDO01000001">
    <property type="protein sequence ID" value="KAB0682737.1"/>
    <property type="molecule type" value="Genomic_DNA"/>
</dbReference>
<dbReference type="Proteomes" id="UP000432089">
    <property type="component" value="Unassembled WGS sequence"/>
</dbReference>
<dbReference type="RefSeq" id="WP_150967708.1">
    <property type="nucleotide sequence ID" value="NZ_VZDO01000001.1"/>
</dbReference>
<evidence type="ECO:0000313" key="1">
    <source>
        <dbReference type="EMBL" id="KAB0682737.1"/>
    </source>
</evidence>